<organism evidence="2 3">
    <name type="scientific">Francisella halioticida</name>
    <dbReference type="NCBI Taxonomy" id="549298"/>
    <lineage>
        <taxon>Bacteria</taxon>
        <taxon>Pseudomonadati</taxon>
        <taxon>Pseudomonadota</taxon>
        <taxon>Gammaproteobacteria</taxon>
        <taxon>Thiotrichales</taxon>
        <taxon>Francisellaceae</taxon>
        <taxon>Francisella</taxon>
    </lineage>
</organism>
<keyword evidence="1" id="KW-0472">Membrane</keyword>
<dbReference type="EMBL" id="CP022132">
    <property type="protein sequence ID" value="ASG67417.1"/>
    <property type="molecule type" value="Genomic_DNA"/>
</dbReference>
<keyword evidence="3" id="KW-1185">Reference proteome</keyword>
<evidence type="ECO:0000313" key="3">
    <source>
        <dbReference type="Proteomes" id="UP000249910"/>
    </source>
</evidence>
<name>A0ABN5AZ26_9GAMM</name>
<protein>
    <submittedName>
        <fullName evidence="2">Uncharacterized protein</fullName>
    </submittedName>
</protein>
<sequence length="63" mass="7224">MNLKLSAISTLLEYVCPSEVYWTFLILNLPTGIKWLAIVTSIAIQNKITNVSGIWIFFDILHR</sequence>
<proteinExistence type="predicted"/>
<dbReference type="Proteomes" id="UP000249910">
    <property type="component" value="Chromosome"/>
</dbReference>
<feature type="transmembrane region" description="Helical" evidence="1">
    <location>
        <begin position="20"/>
        <end position="44"/>
    </location>
</feature>
<evidence type="ECO:0000256" key="1">
    <source>
        <dbReference type="SAM" id="Phobius"/>
    </source>
</evidence>
<gene>
    <name evidence="2" type="ORF">CDV26_02500</name>
</gene>
<accession>A0ABN5AZ26</accession>
<reference evidence="2 3" key="1">
    <citation type="submission" date="2017-06" db="EMBL/GenBank/DDBJ databases">
        <title>Complete genome of Francisella halioticida.</title>
        <authorList>
            <person name="Sjodin A."/>
        </authorList>
    </citation>
    <scope>NUCLEOTIDE SEQUENCE [LARGE SCALE GENOMIC DNA]</scope>
    <source>
        <strain evidence="2 3">DSM 23729</strain>
    </source>
</reference>
<keyword evidence="1" id="KW-0812">Transmembrane</keyword>
<keyword evidence="1" id="KW-1133">Transmembrane helix</keyword>
<evidence type="ECO:0000313" key="2">
    <source>
        <dbReference type="EMBL" id="ASG67417.1"/>
    </source>
</evidence>